<comment type="cofactor">
    <cofactor evidence="1 10">
        <name>Mg(2+)</name>
        <dbReference type="ChEBI" id="CHEBI:18420"/>
    </cofactor>
</comment>
<dbReference type="Gene3D" id="3.40.570.10">
    <property type="entry name" value="Extracellular Endonuclease, subunit A"/>
    <property type="match status" value="1"/>
</dbReference>
<dbReference type="CDD" id="cd00091">
    <property type="entry name" value="NUC"/>
    <property type="match status" value="1"/>
</dbReference>
<evidence type="ECO:0000256" key="9">
    <source>
        <dbReference type="PIRSR" id="PIRSR640255-2"/>
    </source>
</evidence>
<dbReference type="GO" id="GO:0003676">
    <property type="term" value="F:nucleic acid binding"/>
    <property type="evidence" value="ECO:0007669"/>
    <property type="project" value="InterPro"/>
</dbReference>
<dbReference type="PROSITE" id="PS51257">
    <property type="entry name" value="PROKAR_LIPOPROTEIN"/>
    <property type="match status" value="1"/>
</dbReference>
<evidence type="ECO:0000256" key="6">
    <source>
        <dbReference type="ARBA" id="ARBA00022801"/>
    </source>
</evidence>
<dbReference type="InterPro" id="IPR044925">
    <property type="entry name" value="His-Me_finger_sf"/>
</dbReference>
<dbReference type="SMART" id="SM00477">
    <property type="entry name" value="NUC"/>
    <property type="match status" value="1"/>
</dbReference>
<proteinExistence type="inferred from homology"/>
<keyword evidence="3 10" id="KW-0540">Nuclease</keyword>
<keyword evidence="4 9" id="KW-0479">Metal-binding</keyword>
<dbReference type="GO" id="GO:0016787">
    <property type="term" value="F:hydrolase activity"/>
    <property type="evidence" value="ECO:0007669"/>
    <property type="project" value="UniProtKB-KW"/>
</dbReference>
<dbReference type="InterPro" id="IPR020821">
    <property type="entry name" value="ENPP1-3/EXOG-like_nuc-like"/>
</dbReference>
<feature type="binding site" evidence="9">
    <location>
        <position position="153"/>
    </location>
    <ligand>
        <name>Mg(2+)</name>
        <dbReference type="ChEBI" id="CHEBI:18420"/>
        <note>catalytic</note>
    </ligand>
</feature>
<dbReference type="SUPFAM" id="SSF54060">
    <property type="entry name" value="His-Me finger endonucleases"/>
    <property type="match status" value="1"/>
</dbReference>
<reference evidence="13" key="2">
    <citation type="submission" date="2020-09" db="EMBL/GenBank/DDBJ databases">
        <authorList>
            <person name="Sun Q."/>
            <person name="Ohkuma M."/>
        </authorList>
    </citation>
    <scope>NUCLEOTIDE SEQUENCE</scope>
    <source>
        <strain evidence="13">JCM 14371</strain>
    </source>
</reference>
<dbReference type="InterPro" id="IPR044929">
    <property type="entry name" value="DNA/RNA_non-sp_Endonuclease_sf"/>
</dbReference>
<evidence type="ECO:0000256" key="1">
    <source>
        <dbReference type="ARBA" id="ARBA00001946"/>
    </source>
</evidence>
<dbReference type="EC" id="3.1.30.-" evidence="10"/>
<dbReference type="Pfam" id="PF01223">
    <property type="entry name" value="Endonuclease_NS"/>
    <property type="match status" value="1"/>
</dbReference>
<evidence type="ECO:0000256" key="8">
    <source>
        <dbReference type="PIRSR" id="PIRSR640255-1"/>
    </source>
</evidence>
<accession>A0A917P5M1</accession>
<keyword evidence="5 10" id="KW-0255">Endonuclease</keyword>
<dbReference type="PANTHER" id="PTHR13966:SF5">
    <property type="entry name" value="ENDONUCLEASE G, MITOCHONDRIAL"/>
    <property type="match status" value="1"/>
</dbReference>
<keyword evidence="14" id="KW-1185">Reference proteome</keyword>
<dbReference type="AlphaFoldDB" id="A0A917P5M1"/>
<protein>
    <recommendedName>
        <fullName evidence="10">Endonuclease</fullName>
        <ecNumber evidence="10">3.1.30.-</ecNumber>
    </recommendedName>
</protein>
<dbReference type="Proteomes" id="UP000635726">
    <property type="component" value="Unassembled WGS sequence"/>
</dbReference>
<evidence type="ECO:0000256" key="4">
    <source>
        <dbReference type="ARBA" id="ARBA00022723"/>
    </source>
</evidence>
<evidence type="ECO:0000256" key="3">
    <source>
        <dbReference type="ARBA" id="ARBA00022722"/>
    </source>
</evidence>
<dbReference type="InterPro" id="IPR001604">
    <property type="entry name" value="Endo_G_ENPP1-like_dom"/>
</dbReference>
<keyword evidence="7" id="KW-0460">Magnesium</keyword>
<evidence type="ECO:0000259" key="11">
    <source>
        <dbReference type="SMART" id="SM00477"/>
    </source>
</evidence>
<dbReference type="InterPro" id="IPR040255">
    <property type="entry name" value="Non-specific_endonuclease"/>
</dbReference>
<dbReference type="SMART" id="SM00892">
    <property type="entry name" value="Endonuclease_NS"/>
    <property type="match status" value="1"/>
</dbReference>
<sequence length="265" mass="28426">MNQRQLRSLASVTVVILVAVAGCFKNQRQGGQTGGTQSCTDEFRAGQPTAGVDGTRVLCRLDYVSVYDPARKVPLVVGEHLTVAELQGDTPRSDNFAPDPDLQSGERAELTDYRASGYDRGHMAPAADFVGGDTQMTQSFYLSNMVPQNGELNRGFWAGLEDATRACVRSLGEAYVLTGPVFEGRVRTIGPDRVAVPSSLYKIVVSGNSARAFLIPNRAVPKSSRFPRYETTVDEVQRATGLTFFPAGGVNTQATGTFCAGNFGS</sequence>
<dbReference type="InterPro" id="IPR018524">
    <property type="entry name" value="DNA/RNA_endonuclease_AS"/>
</dbReference>
<dbReference type="GO" id="GO:0004519">
    <property type="term" value="F:endonuclease activity"/>
    <property type="evidence" value="ECO:0007669"/>
    <property type="project" value="UniProtKB-UniRule"/>
</dbReference>
<dbReference type="RefSeq" id="WP_188960487.1">
    <property type="nucleotide sequence ID" value="NZ_BMOE01000001.1"/>
</dbReference>
<organism evidence="13 14">
    <name type="scientific">Deinococcus aquiradiocola</name>
    <dbReference type="NCBI Taxonomy" id="393059"/>
    <lineage>
        <taxon>Bacteria</taxon>
        <taxon>Thermotogati</taxon>
        <taxon>Deinococcota</taxon>
        <taxon>Deinococci</taxon>
        <taxon>Deinococcales</taxon>
        <taxon>Deinococcaceae</taxon>
        <taxon>Deinococcus</taxon>
    </lineage>
</organism>
<dbReference type="GO" id="GO:0046872">
    <property type="term" value="F:metal ion binding"/>
    <property type="evidence" value="ECO:0007669"/>
    <property type="project" value="UniProtKB-KW"/>
</dbReference>
<comment type="caution">
    <text evidence="13">The sequence shown here is derived from an EMBL/GenBank/DDBJ whole genome shotgun (WGS) entry which is preliminary data.</text>
</comment>
<dbReference type="EMBL" id="BMOE01000001">
    <property type="protein sequence ID" value="GGJ62786.1"/>
    <property type="molecule type" value="Genomic_DNA"/>
</dbReference>
<feature type="domain" description="DNA/RNA non-specific endonuclease/pyrophosphatase/phosphodiesterase" evidence="12">
    <location>
        <begin position="59"/>
        <end position="251"/>
    </location>
</feature>
<gene>
    <name evidence="13" type="ORF">GCM10008939_03340</name>
</gene>
<evidence type="ECO:0000256" key="2">
    <source>
        <dbReference type="ARBA" id="ARBA00010052"/>
    </source>
</evidence>
<feature type="active site" description="Proton acceptor" evidence="8">
    <location>
        <position position="122"/>
    </location>
</feature>
<reference evidence="13" key="1">
    <citation type="journal article" date="2014" name="Int. J. Syst. Evol. Microbiol.">
        <title>Complete genome sequence of Corynebacterium casei LMG S-19264T (=DSM 44701T), isolated from a smear-ripened cheese.</title>
        <authorList>
            <consortium name="US DOE Joint Genome Institute (JGI-PGF)"/>
            <person name="Walter F."/>
            <person name="Albersmeier A."/>
            <person name="Kalinowski J."/>
            <person name="Ruckert C."/>
        </authorList>
    </citation>
    <scope>NUCLEOTIDE SEQUENCE</scope>
    <source>
        <strain evidence="13">JCM 14371</strain>
    </source>
</reference>
<dbReference type="PROSITE" id="PS01070">
    <property type="entry name" value="NUCLEASE_NON_SPEC"/>
    <property type="match status" value="1"/>
</dbReference>
<evidence type="ECO:0000313" key="13">
    <source>
        <dbReference type="EMBL" id="GGJ62786.1"/>
    </source>
</evidence>
<feature type="domain" description="ENPP1-3/EXOG-like endonuclease/phosphodiesterase" evidence="11">
    <location>
        <begin position="60"/>
        <end position="251"/>
    </location>
</feature>
<evidence type="ECO:0000256" key="5">
    <source>
        <dbReference type="ARBA" id="ARBA00022759"/>
    </source>
</evidence>
<comment type="similarity">
    <text evidence="2 10">Belongs to the DNA/RNA non-specific endonuclease family.</text>
</comment>
<evidence type="ECO:0000256" key="10">
    <source>
        <dbReference type="RuleBase" id="RU366055"/>
    </source>
</evidence>
<keyword evidence="6 10" id="KW-0378">Hydrolase</keyword>
<evidence type="ECO:0000259" key="12">
    <source>
        <dbReference type="SMART" id="SM00892"/>
    </source>
</evidence>
<evidence type="ECO:0000313" key="14">
    <source>
        <dbReference type="Proteomes" id="UP000635726"/>
    </source>
</evidence>
<evidence type="ECO:0000256" key="7">
    <source>
        <dbReference type="ARBA" id="ARBA00022842"/>
    </source>
</evidence>
<name>A0A917P5M1_9DEIO</name>
<dbReference type="PANTHER" id="PTHR13966">
    <property type="entry name" value="ENDONUCLEASE RELATED"/>
    <property type="match status" value="1"/>
</dbReference>